<keyword evidence="5" id="KW-1185">Reference proteome</keyword>
<dbReference type="InterPro" id="IPR019734">
    <property type="entry name" value="TPR_rpt"/>
</dbReference>
<dbReference type="Gene3D" id="1.25.40.10">
    <property type="entry name" value="Tetratricopeptide repeat domain"/>
    <property type="match status" value="1"/>
</dbReference>
<dbReference type="SUPFAM" id="SSF48452">
    <property type="entry name" value="TPR-like"/>
    <property type="match status" value="1"/>
</dbReference>
<dbReference type="SMART" id="SM00028">
    <property type="entry name" value="TPR"/>
    <property type="match status" value="4"/>
</dbReference>
<dbReference type="AlphaFoldDB" id="A0ABD3EWV7"/>
<keyword evidence="1" id="KW-0677">Repeat</keyword>
<feature type="region of interest" description="Disordered" evidence="3">
    <location>
        <begin position="840"/>
        <end position="898"/>
    </location>
</feature>
<protein>
    <recommendedName>
        <fullName evidence="6">MalT-like TPR region domain-containing protein</fullName>
    </recommendedName>
</protein>
<evidence type="ECO:0000256" key="2">
    <source>
        <dbReference type="ARBA" id="ARBA00022803"/>
    </source>
</evidence>
<feature type="compositionally biased region" description="Basic and acidic residues" evidence="3">
    <location>
        <begin position="709"/>
        <end position="719"/>
    </location>
</feature>
<dbReference type="Proteomes" id="UP001632037">
    <property type="component" value="Unassembled WGS sequence"/>
</dbReference>
<dbReference type="Pfam" id="PF13374">
    <property type="entry name" value="TPR_10"/>
    <property type="match status" value="1"/>
</dbReference>
<evidence type="ECO:0000256" key="1">
    <source>
        <dbReference type="ARBA" id="ARBA00022737"/>
    </source>
</evidence>
<name>A0ABD3EWV7_9STRA</name>
<sequence>MRDKALRDAREEQQELEALHRLDEECIHQQRAGNYLKAFDCMERALVLRRHFFGIESEEVVQACRALAEMCNLLAMSFLQQDNYPVTIDLLKKAEVLTQRHHPVERATTLNNFACYYRRLGKLHSAMTSLKRALELEKRLENVRNAADTQLNMCAVLSQLGKHQQALEHAQEALISLQEGFIHGKETTDTNSENSATSSSRLDRISVMCIAYHNIGVEQEFLKDCAESVVSYKKGVGLAEQYLGADHSITTTIRNSYLAAKRTLAMKARVRPCSATRDPKSPTKAGTRLLSSPQSGSIRTPSPLAKDRSVHIATPRSIIADALSRAPLSALPPLELQIPPSASKKKKNTDAKSALSPTDPFFSPRFRFDSETTGSNVKKLTSISPRAASVDVQAPLPSKGKRRKSSVKKPPTATETSRRAADSKATATAPHSQTGTISDEVQMEVPVAGGNELAEASRPKIADTNDPQHVPIEPASEELESSELPVVVLEDADGAVSMVLTSVIDKVAEQEVGLSLTADGSVYLEEQQNDRVDSSVNDSAPEEEVVVYDDNNDLHVESQNAPTRNNLENDGPIRGEILDPTGEMADVADGEQQQHGAVEFEADFNHVNTETSAEADLNEANTNLTEDSFDGENAQISLDDAQNDLVEYTSGAVVYDMSEEWNPEAAIGDGAVAEHDEDSTIPEETYSSSIQVDCAPSGNEGEVPTESMLEEHPDAREEDQMSAENADQQQVFDQNSDEKRFLTETGERPATDHEAQDVVTEVNPPELHLTTEVYDAEDYRDEAYSSTVVEAQYAYEEVQQEWDAVDQQPSDQNFVDQSEYIATQGYEDVFTPLADESQEYWNQAEQVGPYATEDAAEYSSFYHDSPAEQPPDDTVYADQVQEGDPSDTDRIAVLQPLG</sequence>
<feature type="region of interest" description="Disordered" evidence="3">
    <location>
        <begin position="673"/>
        <end position="768"/>
    </location>
</feature>
<feature type="region of interest" description="Disordered" evidence="3">
    <location>
        <begin position="269"/>
        <end position="309"/>
    </location>
</feature>
<keyword evidence="2" id="KW-0802">TPR repeat</keyword>
<organism evidence="4 5">
    <name type="scientific">Phytophthora oleae</name>
    <dbReference type="NCBI Taxonomy" id="2107226"/>
    <lineage>
        <taxon>Eukaryota</taxon>
        <taxon>Sar</taxon>
        <taxon>Stramenopiles</taxon>
        <taxon>Oomycota</taxon>
        <taxon>Peronosporomycetes</taxon>
        <taxon>Peronosporales</taxon>
        <taxon>Peronosporaceae</taxon>
        <taxon>Phytophthora</taxon>
    </lineage>
</organism>
<feature type="compositionally biased region" description="Basic and acidic residues" evidence="3">
    <location>
        <begin position="736"/>
        <end position="756"/>
    </location>
</feature>
<dbReference type="InterPro" id="IPR011990">
    <property type="entry name" value="TPR-like_helical_dom_sf"/>
</dbReference>
<feature type="compositionally biased region" description="Polar residues" evidence="3">
    <location>
        <begin position="371"/>
        <end position="384"/>
    </location>
</feature>
<feature type="compositionally biased region" description="Polar residues" evidence="3">
    <location>
        <begin position="425"/>
        <end position="439"/>
    </location>
</feature>
<evidence type="ECO:0008006" key="6">
    <source>
        <dbReference type="Google" id="ProtNLM"/>
    </source>
</evidence>
<feature type="compositionally biased region" description="Polar residues" evidence="3">
    <location>
        <begin position="289"/>
        <end position="300"/>
    </location>
</feature>
<accession>A0ABD3EWV7</accession>
<evidence type="ECO:0000313" key="4">
    <source>
        <dbReference type="EMBL" id="KAL3657469.1"/>
    </source>
</evidence>
<comment type="caution">
    <text evidence="4">The sequence shown here is derived from an EMBL/GenBank/DDBJ whole genome shotgun (WGS) entry which is preliminary data.</text>
</comment>
<dbReference type="EMBL" id="JBIMZQ010000064">
    <property type="protein sequence ID" value="KAL3657469.1"/>
    <property type="molecule type" value="Genomic_DNA"/>
</dbReference>
<gene>
    <name evidence="4" type="ORF">V7S43_017608</name>
</gene>
<feature type="region of interest" description="Disordered" evidence="3">
    <location>
        <begin position="334"/>
        <end position="441"/>
    </location>
</feature>
<dbReference type="PANTHER" id="PTHR45641:SF19">
    <property type="entry name" value="NEPHROCYSTIN-3"/>
    <property type="match status" value="1"/>
</dbReference>
<evidence type="ECO:0000256" key="3">
    <source>
        <dbReference type="SAM" id="MobiDB-lite"/>
    </source>
</evidence>
<evidence type="ECO:0000313" key="5">
    <source>
        <dbReference type="Proteomes" id="UP001632037"/>
    </source>
</evidence>
<reference evidence="4 5" key="1">
    <citation type="submission" date="2024-09" db="EMBL/GenBank/DDBJ databases">
        <title>Genome sequencing and assembly of Phytophthora oleae, isolate VK10A, causative agent of rot of olive drupes.</title>
        <authorList>
            <person name="Conti Taguali S."/>
            <person name="Riolo M."/>
            <person name="La Spada F."/>
            <person name="Cacciola S.O."/>
            <person name="Dionisio G."/>
        </authorList>
    </citation>
    <scope>NUCLEOTIDE SEQUENCE [LARGE SCALE GENOMIC DNA]</scope>
    <source>
        <strain evidence="4 5">VK10A</strain>
    </source>
</reference>
<proteinExistence type="predicted"/>
<feature type="compositionally biased region" description="Polar residues" evidence="3">
    <location>
        <begin position="722"/>
        <end position="734"/>
    </location>
</feature>
<dbReference type="PANTHER" id="PTHR45641">
    <property type="entry name" value="TETRATRICOPEPTIDE REPEAT PROTEIN (AFU_ORTHOLOGUE AFUA_6G03870)"/>
    <property type="match status" value="1"/>
</dbReference>